<dbReference type="PANTHER" id="PTHR43201:SF5">
    <property type="entry name" value="MEDIUM-CHAIN ACYL-COA LIGASE ACSF2, MITOCHONDRIAL"/>
    <property type="match status" value="1"/>
</dbReference>
<dbReference type="AlphaFoldDB" id="A0A381ZNX6"/>
<gene>
    <name evidence="4" type="ORF">METZ01_LOCUS143819</name>
</gene>
<feature type="non-terminal residue" evidence="4">
    <location>
        <position position="1"/>
    </location>
</feature>
<dbReference type="GO" id="GO:0031956">
    <property type="term" value="F:medium-chain fatty acid-CoA ligase activity"/>
    <property type="evidence" value="ECO:0007669"/>
    <property type="project" value="TreeGrafter"/>
</dbReference>
<comment type="similarity">
    <text evidence="1">Belongs to the ATP-dependent AMP-binding enzyme family.</text>
</comment>
<feature type="domain" description="AMP-binding enzyme C-terminal" evidence="3">
    <location>
        <begin position="15"/>
        <end position="90"/>
    </location>
</feature>
<dbReference type="GO" id="GO:0006631">
    <property type="term" value="P:fatty acid metabolic process"/>
    <property type="evidence" value="ECO:0007669"/>
    <property type="project" value="TreeGrafter"/>
</dbReference>
<keyword evidence="2" id="KW-0436">Ligase</keyword>
<protein>
    <recommendedName>
        <fullName evidence="3">AMP-binding enzyme C-terminal domain-containing protein</fullName>
    </recommendedName>
</protein>
<dbReference type="EMBL" id="UINC01022078">
    <property type="protein sequence ID" value="SVA90965.1"/>
    <property type="molecule type" value="Genomic_DNA"/>
</dbReference>
<dbReference type="InterPro" id="IPR025110">
    <property type="entry name" value="AMP-bd_C"/>
</dbReference>
<dbReference type="PANTHER" id="PTHR43201">
    <property type="entry name" value="ACYL-COA SYNTHETASE"/>
    <property type="match status" value="1"/>
</dbReference>
<name>A0A381ZNX6_9ZZZZ</name>
<evidence type="ECO:0000259" key="3">
    <source>
        <dbReference type="Pfam" id="PF13193"/>
    </source>
</evidence>
<dbReference type="InterPro" id="IPR045851">
    <property type="entry name" value="AMP-bd_C_sf"/>
</dbReference>
<dbReference type="Pfam" id="PF13193">
    <property type="entry name" value="AMP-binding_C"/>
    <property type="match status" value="1"/>
</dbReference>
<proteinExistence type="inferred from homology"/>
<evidence type="ECO:0000313" key="4">
    <source>
        <dbReference type="EMBL" id="SVA90965.1"/>
    </source>
</evidence>
<organism evidence="4">
    <name type="scientific">marine metagenome</name>
    <dbReference type="NCBI Taxonomy" id="408172"/>
    <lineage>
        <taxon>unclassified sequences</taxon>
        <taxon>metagenomes</taxon>
        <taxon>ecological metagenomes</taxon>
    </lineage>
</organism>
<dbReference type="Gene3D" id="3.30.300.30">
    <property type="match status" value="1"/>
</dbReference>
<dbReference type="FunFam" id="3.30.300.30:FF:000008">
    <property type="entry name" value="2,3-dihydroxybenzoate-AMP ligase"/>
    <property type="match status" value="1"/>
</dbReference>
<dbReference type="SUPFAM" id="SSF56801">
    <property type="entry name" value="Acetyl-CoA synthetase-like"/>
    <property type="match status" value="1"/>
</dbReference>
<accession>A0A381ZNX6</accession>
<evidence type="ECO:0000256" key="1">
    <source>
        <dbReference type="ARBA" id="ARBA00006432"/>
    </source>
</evidence>
<evidence type="ECO:0000256" key="2">
    <source>
        <dbReference type="ARBA" id="ARBA00022598"/>
    </source>
</evidence>
<sequence length="106" mass="11377">KDMFINGGFNVYPAEVEGLLLAHPDIAQVAVVGIPDERLGEVGMAFVVATSGTFPDPADLVAWARTEMANYKAPRCFEVVDALPVNASGKVLKYELRKRARSAQGA</sequence>
<reference evidence="4" key="1">
    <citation type="submission" date="2018-05" db="EMBL/GenBank/DDBJ databases">
        <authorList>
            <person name="Lanie J.A."/>
            <person name="Ng W.-L."/>
            <person name="Kazmierczak K.M."/>
            <person name="Andrzejewski T.M."/>
            <person name="Davidsen T.M."/>
            <person name="Wayne K.J."/>
            <person name="Tettelin H."/>
            <person name="Glass J.I."/>
            <person name="Rusch D."/>
            <person name="Podicherti R."/>
            <person name="Tsui H.-C.T."/>
            <person name="Winkler M.E."/>
        </authorList>
    </citation>
    <scope>NUCLEOTIDE SEQUENCE</scope>
</reference>